<comment type="caution">
    <text evidence="3">The sequence shown here is derived from an EMBL/GenBank/DDBJ whole genome shotgun (WGS) entry which is preliminary data.</text>
</comment>
<dbReference type="PANTHER" id="PTHR42949:SF3">
    <property type="entry name" value="ANAEROBIC GLYCEROL-3-PHOSPHATE DEHYDROGENASE SUBUNIT B"/>
    <property type="match status" value="1"/>
</dbReference>
<name>A0ABS6SGG0_9SPHN</name>
<gene>
    <name evidence="3" type="ORF">KCG44_11920</name>
</gene>
<dbReference type="InterPro" id="IPR023753">
    <property type="entry name" value="FAD/NAD-binding_dom"/>
</dbReference>
<dbReference type="PANTHER" id="PTHR42949">
    <property type="entry name" value="ANAEROBIC GLYCEROL-3-PHOSPHATE DEHYDROGENASE SUBUNIT B"/>
    <property type="match status" value="1"/>
</dbReference>
<dbReference type="Proteomes" id="UP000722336">
    <property type="component" value="Unassembled WGS sequence"/>
</dbReference>
<dbReference type="InterPro" id="IPR017224">
    <property type="entry name" value="Opine_Oxase_asu/HCN_bsu"/>
</dbReference>
<evidence type="ECO:0000313" key="3">
    <source>
        <dbReference type="EMBL" id="MBV7257494.1"/>
    </source>
</evidence>
<evidence type="ECO:0000313" key="4">
    <source>
        <dbReference type="Proteomes" id="UP000722336"/>
    </source>
</evidence>
<dbReference type="CDD" id="cd19946">
    <property type="entry name" value="GlpA-like_Fer2_BFD-like"/>
    <property type="match status" value="1"/>
</dbReference>
<keyword evidence="1" id="KW-0560">Oxidoreductase</keyword>
<feature type="domain" description="FAD/NAD(P)-binding" evidence="2">
    <location>
        <begin position="10"/>
        <end position="335"/>
    </location>
</feature>
<keyword evidence="4" id="KW-1185">Reference proteome</keyword>
<dbReference type="InterPro" id="IPR051691">
    <property type="entry name" value="Metab_Enz_Cyan_OpOx_G3PDH"/>
</dbReference>
<dbReference type="RefSeq" id="WP_218446344.1">
    <property type="nucleotide sequence ID" value="NZ_JAGSPA010000004.1"/>
</dbReference>
<evidence type="ECO:0000259" key="2">
    <source>
        <dbReference type="Pfam" id="PF07992"/>
    </source>
</evidence>
<dbReference type="Pfam" id="PF07992">
    <property type="entry name" value="Pyr_redox_2"/>
    <property type="match status" value="1"/>
</dbReference>
<proteinExistence type="predicted"/>
<sequence>MTQIPESRAYDVVIVGAGPAGLAAAEVLAGLGASVAIIDEQARAGGQIMRQPPRSFIIRRWLPGGLYGALKALLRRVETQEVTWLFSTTVLGIEPAEAASGFEISTLSGNTLGSVKAKRVLVAAGCHERPVPFPGSLLPGVMGAGALQGWLKGQQMLAGETVLFSGTHPFMLLVASQMIAAGASVKAVAFAQSRRDFLFGVLRRPLILLTHWRVFLTAAHSLWRIRRAGTRIFFRHRVNAAEGSAQLSEVSLTPVDHRGSGTAGAEDKRFTVDRLGLCYGFQVSSELARQAGAKVRWLEAAGGWIVDHSAAMESSLSGLYVAGEITGMAGADASRHEGTLAGLGMASSLSLNGIGKLSRVGARARRGLAREKRFAAYLNRLSALPPGLLGAMATEDSILCRCEKVTCKTVREILATHPEVTSPNALKLLSRVGMGFCQGRLCYANAAASLIAAGRVSPENLQPFEARWPVRPVPVSAIPATISDGRCT</sequence>
<dbReference type="EMBL" id="JAGSPA010000004">
    <property type="protein sequence ID" value="MBV7257494.1"/>
    <property type="molecule type" value="Genomic_DNA"/>
</dbReference>
<protein>
    <submittedName>
        <fullName evidence="3">FAD-dependent oxidoreductase</fullName>
    </submittedName>
</protein>
<dbReference type="PIRSF" id="PIRSF037495">
    <property type="entry name" value="Opine_OX_OoxA/HcnB"/>
    <property type="match status" value="1"/>
</dbReference>
<accession>A0ABS6SGG0</accession>
<reference evidence="3 4" key="1">
    <citation type="submission" date="2021-04" db="EMBL/GenBank/DDBJ databases">
        <authorList>
            <person name="Pira H."/>
            <person name="Risdian C."/>
            <person name="Wink J."/>
        </authorList>
    </citation>
    <scope>NUCLEOTIDE SEQUENCE [LARGE SCALE GENOMIC DNA]</scope>
    <source>
        <strain evidence="3 4">WHA3</strain>
    </source>
</reference>
<evidence type="ECO:0000256" key="1">
    <source>
        <dbReference type="ARBA" id="ARBA00023002"/>
    </source>
</evidence>
<organism evidence="3 4">
    <name type="scientific">Pacificimonas pallii</name>
    <dbReference type="NCBI Taxonomy" id="2827236"/>
    <lineage>
        <taxon>Bacteria</taxon>
        <taxon>Pseudomonadati</taxon>
        <taxon>Pseudomonadota</taxon>
        <taxon>Alphaproteobacteria</taxon>
        <taxon>Sphingomonadales</taxon>
        <taxon>Sphingosinicellaceae</taxon>
        <taxon>Pacificimonas</taxon>
    </lineage>
</organism>